<dbReference type="SUPFAM" id="SSF81296">
    <property type="entry name" value="E set domains"/>
    <property type="match status" value="1"/>
</dbReference>
<organism evidence="3 4">
    <name type="scientific">Stachybotrys elegans</name>
    <dbReference type="NCBI Taxonomy" id="80388"/>
    <lineage>
        <taxon>Eukaryota</taxon>
        <taxon>Fungi</taxon>
        <taxon>Dikarya</taxon>
        <taxon>Ascomycota</taxon>
        <taxon>Pezizomycotina</taxon>
        <taxon>Sordariomycetes</taxon>
        <taxon>Hypocreomycetidae</taxon>
        <taxon>Hypocreales</taxon>
        <taxon>Stachybotryaceae</taxon>
        <taxon>Stachybotrys</taxon>
    </lineage>
</organism>
<comment type="similarity">
    <text evidence="1">Belongs to the arrestin family.</text>
</comment>
<dbReference type="Gene3D" id="2.60.40.640">
    <property type="match status" value="1"/>
</dbReference>
<gene>
    <name evidence="3" type="ORF">B0I35DRAFT_78445</name>
</gene>
<dbReference type="InterPro" id="IPR011022">
    <property type="entry name" value="Arrestin_C-like"/>
</dbReference>
<dbReference type="GO" id="GO:0005829">
    <property type="term" value="C:cytosol"/>
    <property type="evidence" value="ECO:0007669"/>
    <property type="project" value="TreeGrafter"/>
</dbReference>
<sequence>MRSIFTCLGYSSPSKIRIRPSNDYVFLSGYGEDARGEYLRGTVALYQPKGTPCRGIQMKLVGRILRGHHGPSQTEDFTVHQWKPFLVDTQPNSTSRGRDVYEWPFEFLVPGNQQESFTGCNQCSITYRLEASPLEGHTESRTYVPIRLIRCPPTSSYELMDPLTAHGKWAGKIEYNISVGHQAIALGGFIPIDTQLVNLDPEVKIVRARFYLLETHTASNKESPDSQAYYGQRQVPEWSLELDKGDSCRQEWSQYLDLPRVLRQCLPDFNGCESSITHTLQFSVTLLDDGLESEYEASVPVVLFVSPELPITGWGFFDRSDKTGTKEVEAALAEGIQTPPEYCKGQYLSEDEECGSPPPAYTF</sequence>
<dbReference type="PANTHER" id="PTHR11188">
    <property type="entry name" value="ARRESTIN DOMAIN CONTAINING PROTEIN"/>
    <property type="match status" value="1"/>
</dbReference>
<comment type="caution">
    <text evidence="3">The sequence shown here is derived from an EMBL/GenBank/DDBJ whole genome shotgun (WGS) entry which is preliminary data.</text>
</comment>
<dbReference type="EMBL" id="JAGPNK010000012">
    <property type="protein sequence ID" value="KAH7310746.1"/>
    <property type="molecule type" value="Genomic_DNA"/>
</dbReference>
<name>A0A8K0WPA1_9HYPO</name>
<dbReference type="SMART" id="SM01017">
    <property type="entry name" value="Arrestin_C"/>
    <property type="match status" value="1"/>
</dbReference>
<dbReference type="AlphaFoldDB" id="A0A8K0WPA1"/>
<proteinExistence type="inferred from homology"/>
<dbReference type="InterPro" id="IPR014752">
    <property type="entry name" value="Arrestin-like_C"/>
</dbReference>
<dbReference type="GO" id="GO:0031625">
    <property type="term" value="F:ubiquitin protein ligase binding"/>
    <property type="evidence" value="ECO:0007669"/>
    <property type="project" value="TreeGrafter"/>
</dbReference>
<dbReference type="InterPro" id="IPR014756">
    <property type="entry name" value="Ig_E-set"/>
</dbReference>
<reference evidence="3" key="1">
    <citation type="journal article" date="2021" name="Nat. Commun.">
        <title>Genetic determinants of endophytism in the Arabidopsis root mycobiome.</title>
        <authorList>
            <person name="Mesny F."/>
            <person name="Miyauchi S."/>
            <person name="Thiergart T."/>
            <person name="Pickel B."/>
            <person name="Atanasova L."/>
            <person name="Karlsson M."/>
            <person name="Huettel B."/>
            <person name="Barry K.W."/>
            <person name="Haridas S."/>
            <person name="Chen C."/>
            <person name="Bauer D."/>
            <person name="Andreopoulos W."/>
            <person name="Pangilinan J."/>
            <person name="LaButti K."/>
            <person name="Riley R."/>
            <person name="Lipzen A."/>
            <person name="Clum A."/>
            <person name="Drula E."/>
            <person name="Henrissat B."/>
            <person name="Kohler A."/>
            <person name="Grigoriev I.V."/>
            <person name="Martin F.M."/>
            <person name="Hacquard S."/>
        </authorList>
    </citation>
    <scope>NUCLEOTIDE SEQUENCE</scope>
    <source>
        <strain evidence="3">MPI-CAGE-CH-0235</strain>
    </source>
</reference>
<dbReference type="GO" id="GO:0005886">
    <property type="term" value="C:plasma membrane"/>
    <property type="evidence" value="ECO:0007669"/>
    <property type="project" value="TreeGrafter"/>
</dbReference>
<dbReference type="Proteomes" id="UP000813444">
    <property type="component" value="Unassembled WGS sequence"/>
</dbReference>
<dbReference type="Pfam" id="PF02752">
    <property type="entry name" value="Arrestin_C"/>
    <property type="match status" value="1"/>
</dbReference>
<feature type="domain" description="Arrestin C-terminal-like" evidence="2">
    <location>
        <begin position="169"/>
        <end position="308"/>
    </location>
</feature>
<accession>A0A8K0WPA1</accession>
<evidence type="ECO:0000256" key="1">
    <source>
        <dbReference type="ARBA" id="ARBA00005298"/>
    </source>
</evidence>
<dbReference type="OrthoDB" id="2333384at2759"/>
<protein>
    <recommendedName>
        <fullName evidence="2">Arrestin C-terminal-like domain-containing protein</fullName>
    </recommendedName>
</protein>
<dbReference type="InterPro" id="IPR050357">
    <property type="entry name" value="Arrestin_domain-protein"/>
</dbReference>
<evidence type="ECO:0000313" key="3">
    <source>
        <dbReference type="EMBL" id="KAH7310746.1"/>
    </source>
</evidence>
<keyword evidence="4" id="KW-1185">Reference proteome</keyword>
<dbReference type="PANTHER" id="PTHR11188:SF17">
    <property type="entry name" value="FI21816P1"/>
    <property type="match status" value="1"/>
</dbReference>
<evidence type="ECO:0000259" key="2">
    <source>
        <dbReference type="SMART" id="SM01017"/>
    </source>
</evidence>
<dbReference type="GO" id="GO:0030674">
    <property type="term" value="F:protein-macromolecule adaptor activity"/>
    <property type="evidence" value="ECO:0007669"/>
    <property type="project" value="TreeGrafter"/>
</dbReference>
<evidence type="ECO:0000313" key="4">
    <source>
        <dbReference type="Proteomes" id="UP000813444"/>
    </source>
</evidence>
<dbReference type="GO" id="GO:0070086">
    <property type="term" value="P:ubiquitin-dependent endocytosis"/>
    <property type="evidence" value="ECO:0007669"/>
    <property type="project" value="TreeGrafter"/>
</dbReference>